<evidence type="ECO:0000256" key="4">
    <source>
        <dbReference type="ARBA" id="ARBA00023125"/>
    </source>
</evidence>
<keyword evidence="3 6" id="KW-0731">Sigma factor</keyword>
<evidence type="ECO:0000256" key="1">
    <source>
        <dbReference type="ARBA" id="ARBA00010641"/>
    </source>
</evidence>
<dbReference type="NCBIfam" id="TIGR02937">
    <property type="entry name" value="sigma70-ECF"/>
    <property type="match status" value="1"/>
</dbReference>
<evidence type="ECO:0000259" key="7">
    <source>
        <dbReference type="Pfam" id="PF04542"/>
    </source>
</evidence>
<accession>A0A0M0LLV1</accession>
<dbReference type="InterPro" id="IPR013324">
    <property type="entry name" value="RNA_pol_sigma_r3/r4-like"/>
</dbReference>
<dbReference type="InterPro" id="IPR013249">
    <property type="entry name" value="RNA_pol_sigma70_r4_t2"/>
</dbReference>
<dbReference type="GO" id="GO:0006950">
    <property type="term" value="P:response to stress"/>
    <property type="evidence" value="ECO:0007669"/>
    <property type="project" value="UniProtKB-ARBA"/>
</dbReference>
<dbReference type="GO" id="GO:0016987">
    <property type="term" value="F:sigma factor activity"/>
    <property type="evidence" value="ECO:0007669"/>
    <property type="project" value="UniProtKB-KW"/>
</dbReference>
<dbReference type="Gene3D" id="1.10.10.10">
    <property type="entry name" value="Winged helix-like DNA-binding domain superfamily/Winged helix DNA-binding domain"/>
    <property type="match status" value="1"/>
</dbReference>
<dbReference type="STRING" id="263475.AMD00_05865"/>
<evidence type="ECO:0000256" key="2">
    <source>
        <dbReference type="ARBA" id="ARBA00023015"/>
    </source>
</evidence>
<dbReference type="GO" id="GO:0003677">
    <property type="term" value="F:DNA binding"/>
    <property type="evidence" value="ECO:0007669"/>
    <property type="project" value="UniProtKB-KW"/>
</dbReference>
<dbReference type="InterPro" id="IPR036388">
    <property type="entry name" value="WH-like_DNA-bd_sf"/>
</dbReference>
<protein>
    <recommendedName>
        <fullName evidence="6">RNA polymerase sigma factor</fullName>
    </recommendedName>
</protein>
<feature type="domain" description="RNA polymerase sigma factor 70 region 4 type 2" evidence="8">
    <location>
        <begin position="109"/>
        <end position="161"/>
    </location>
</feature>
<dbReference type="PANTHER" id="PTHR43133:SF8">
    <property type="entry name" value="RNA POLYMERASE SIGMA FACTOR HI_1459-RELATED"/>
    <property type="match status" value="1"/>
</dbReference>
<dbReference type="InterPro" id="IPR007627">
    <property type="entry name" value="RNA_pol_sigma70_r2"/>
</dbReference>
<evidence type="ECO:0000259" key="8">
    <source>
        <dbReference type="Pfam" id="PF08281"/>
    </source>
</evidence>
<organism evidence="9 10">
    <name type="scientific">Viridibacillus arvi</name>
    <dbReference type="NCBI Taxonomy" id="263475"/>
    <lineage>
        <taxon>Bacteria</taxon>
        <taxon>Bacillati</taxon>
        <taxon>Bacillota</taxon>
        <taxon>Bacilli</taxon>
        <taxon>Bacillales</taxon>
        <taxon>Caryophanaceae</taxon>
        <taxon>Viridibacillus</taxon>
    </lineage>
</organism>
<dbReference type="PANTHER" id="PTHR43133">
    <property type="entry name" value="RNA POLYMERASE ECF-TYPE SIGMA FACTO"/>
    <property type="match status" value="1"/>
</dbReference>
<keyword evidence="4 6" id="KW-0238">DNA-binding</keyword>
<dbReference type="AlphaFoldDB" id="A0A0M0LLV1"/>
<keyword evidence="10" id="KW-1185">Reference proteome</keyword>
<dbReference type="Proteomes" id="UP000036867">
    <property type="component" value="Unassembled WGS sequence"/>
</dbReference>
<dbReference type="SUPFAM" id="SSF88946">
    <property type="entry name" value="Sigma2 domain of RNA polymerase sigma factors"/>
    <property type="match status" value="1"/>
</dbReference>
<dbReference type="OrthoDB" id="2470848at2"/>
<name>A0A0M0LLV1_9BACL</name>
<evidence type="ECO:0000313" key="9">
    <source>
        <dbReference type="EMBL" id="KOO51951.1"/>
    </source>
</evidence>
<feature type="domain" description="RNA polymerase sigma-70 region 2" evidence="7">
    <location>
        <begin position="12"/>
        <end position="78"/>
    </location>
</feature>
<keyword evidence="5 6" id="KW-0804">Transcription</keyword>
<comment type="similarity">
    <text evidence="1 6">Belongs to the sigma-70 factor family. ECF subfamily.</text>
</comment>
<comment type="caution">
    <text evidence="9">The sequence shown here is derived from an EMBL/GenBank/DDBJ whole genome shotgun (WGS) entry which is preliminary data.</text>
</comment>
<dbReference type="Gene3D" id="1.10.1740.10">
    <property type="match status" value="1"/>
</dbReference>
<dbReference type="SUPFAM" id="SSF88659">
    <property type="entry name" value="Sigma3 and sigma4 domains of RNA polymerase sigma factors"/>
    <property type="match status" value="1"/>
</dbReference>
<evidence type="ECO:0000256" key="3">
    <source>
        <dbReference type="ARBA" id="ARBA00023082"/>
    </source>
</evidence>
<reference evidence="10" key="1">
    <citation type="submission" date="2015-08" db="EMBL/GenBank/DDBJ databases">
        <title>Fjat-10028 dsm 16317.</title>
        <authorList>
            <person name="Liu B."/>
            <person name="Wang J."/>
            <person name="Zhu Y."/>
            <person name="Liu G."/>
            <person name="Chen Q."/>
            <person name="Chen Z."/>
            <person name="Lan J."/>
            <person name="Che J."/>
            <person name="Ge C."/>
            <person name="Shi H."/>
            <person name="Pan Z."/>
            <person name="Liu X."/>
        </authorList>
    </citation>
    <scope>NUCLEOTIDE SEQUENCE [LARGE SCALE GENOMIC DNA]</scope>
    <source>
        <strain evidence="10">DSM 16317</strain>
    </source>
</reference>
<dbReference type="CDD" id="cd06171">
    <property type="entry name" value="Sigma70_r4"/>
    <property type="match status" value="1"/>
</dbReference>
<gene>
    <name evidence="9" type="ORF">AMD00_05865</name>
</gene>
<dbReference type="GO" id="GO:0006352">
    <property type="term" value="P:DNA-templated transcription initiation"/>
    <property type="evidence" value="ECO:0007669"/>
    <property type="project" value="InterPro"/>
</dbReference>
<dbReference type="InterPro" id="IPR000838">
    <property type="entry name" value="RNA_pol_sigma70_ECF_CS"/>
</dbReference>
<keyword evidence="2 6" id="KW-0805">Transcription regulation</keyword>
<evidence type="ECO:0000256" key="5">
    <source>
        <dbReference type="ARBA" id="ARBA00023163"/>
    </source>
</evidence>
<dbReference type="PROSITE" id="PS01063">
    <property type="entry name" value="SIGMA70_ECF"/>
    <property type="match status" value="1"/>
</dbReference>
<dbReference type="Pfam" id="PF04542">
    <property type="entry name" value="Sigma70_r2"/>
    <property type="match status" value="1"/>
</dbReference>
<sequence length="176" mass="20954">MLSKFQVNIEELYDDYYHDVYHFAMYYTNNKQEAEDITQETFLKVMQNIHRLKDFKKRKTWILSIARNTAVDIHRKYKLRQLIPSMMSLSFKTSENNTEQQLLLQEEWESLQEALLTLKPHYRSVIILKGLKELSIKEIAEILNCTELKVRVDYHRAITQLKKQVVKGGGAMHYAK</sequence>
<proteinExistence type="inferred from homology"/>
<dbReference type="InterPro" id="IPR014284">
    <property type="entry name" value="RNA_pol_sigma-70_dom"/>
</dbReference>
<dbReference type="InterPro" id="IPR013325">
    <property type="entry name" value="RNA_pol_sigma_r2"/>
</dbReference>
<dbReference type="PATRIC" id="fig|263475.3.peg.1602"/>
<evidence type="ECO:0000256" key="6">
    <source>
        <dbReference type="RuleBase" id="RU000716"/>
    </source>
</evidence>
<dbReference type="EMBL" id="LILB01000001">
    <property type="protein sequence ID" value="KOO51951.1"/>
    <property type="molecule type" value="Genomic_DNA"/>
</dbReference>
<dbReference type="Pfam" id="PF08281">
    <property type="entry name" value="Sigma70_r4_2"/>
    <property type="match status" value="1"/>
</dbReference>
<dbReference type="InterPro" id="IPR039425">
    <property type="entry name" value="RNA_pol_sigma-70-like"/>
</dbReference>
<evidence type="ECO:0000313" key="10">
    <source>
        <dbReference type="Proteomes" id="UP000036867"/>
    </source>
</evidence>